<gene>
    <name evidence="3" type="ORF">LzC2_22950</name>
</gene>
<dbReference type="PANTHER" id="PTHR30007:SF1">
    <property type="entry name" value="BLR1914 PROTEIN"/>
    <property type="match status" value="1"/>
</dbReference>
<feature type="domain" description="Transposase IS4-like" evidence="2">
    <location>
        <begin position="3"/>
        <end position="115"/>
    </location>
</feature>
<dbReference type="PANTHER" id="PTHR30007">
    <property type="entry name" value="PHP DOMAIN PROTEIN"/>
    <property type="match status" value="1"/>
</dbReference>
<reference evidence="3 4" key="1">
    <citation type="journal article" date="2020" name="Syst. Appl. Microbiol.">
        <title>Alienimonas chondri sp. nov., a novel planctomycete isolated from the biofilm of the red alga Chondrus crispus.</title>
        <authorList>
            <person name="Vitorino I."/>
            <person name="Albuquerque L."/>
            <person name="Wiegand S."/>
            <person name="Kallscheuer N."/>
            <person name="da Costa M.S."/>
            <person name="Lobo-da-Cunha A."/>
            <person name="Jogler C."/>
            <person name="Lage O.M."/>
        </authorList>
    </citation>
    <scope>NUCLEOTIDE SEQUENCE [LARGE SCALE GENOMIC DNA]</scope>
    <source>
        <strain evidence="3 4">LzC2</strain>
    </source>
</reference>
<proteinExistence type="predicted"/>
<evidence type="ECO:0000313" key="4">
    <source>
        <dbReference type="Proteomes" id="UP000609651"/>
    </source>
</evidence>
<evidence type="ECO:0000259" key="2">
    <source>
        <dbReference type="Pfam" id="PF01609"/>
    </source>
</evidence>
<accession>A0ABX1VDN7</accession>
<protein>
    <recommendedName>
        <fullName evidence="2">Transposase IS4-like domain-containing protein</fullName>
    </recommendedName>
</protein>
<comment type="caution">
    <text evidence="3">The sequence shown here is derived from an EMBL/GenBank/DDBJ whole genome shotgun (WGS) entry which is preliminary data.</text>
</comment>
<sequence length="159" mass="17868">MKVAGANASDHTQVLPLVRKEFPKVDGKPGRPKQNPDRLYADAGSDSGSTRNVLRSLGIEPFIRKRGTPHGSGLGKVRWAVERTIGWVKGLRRLRVRYDRKTEAIEAWNTLAMAMINDRLGNGPSRTTRNLNRQFSVRFLEPDRKPRHGICATRAESNL</sequence>
<dbReference type="Pfam" id="PF01609">
    <property type="entry name" value="DDE_Tnp_1"/>
    <property type="match status" value="1"/>
</dbReference>
<dbReference type="RefSeq" id="WP_171187009.1">
    <property type="nucleotide sequence ID" value="NZ_WTPX01000067.1"/>
</dbReference>
<dbReference type="InterPro" id="IPR002559">
    <property type="entry name" value="Transposase_11"/>
</dbReference>
<feature type="region of interest" description="Disordered" evidence="1">
    <location>
        <begin position="1"/>
        <end position="51"/>
    </location>
</feature>
<feature type="compositionally biased region" description="Basic and acidic residues" evidence="1">
    <location>
        <begin position="18"/>
        <end position="40"/>
    </location>
</feature>
<organism evidence="3 4">
    <name type="scientific">Alienimonas chondri</name>
    <dbReference type="NCBI Taxonomy" id="2681879"/>
    <lineage>
        <taxon>Bacteria</taxon>
        <taxon>Pseudomonadati</taxon>
        <taxon>Planctomycetota</taxon>
        <taxon>Planctomycetia</taxon>
        <taxon>Planctomycetales</taxon>
        <taxon>Planctomycetaceae</taxon>
        <taxon>Alienimonas</taxon>
    </lineage>
</organism>
<evidence type="ECO:0000256" key="1">
    <source>
        <dbReference type="SAM" id="MobiDB-lite"/>
    </source>
</evidence>
<keyword evidence="4" id="KW-1185">Reference proteome</keyword>
<dbReference type="Proteomes" id="UP000609651">
    <property type="component" value="Unassembled WGS sequence"/>
</dbReference>
<name>A0ABX1VDN7_9PLAN</name>
<dbReference type="EMBL" id="WTPX01000067">
    <property type="protein sequence ID" value="NNJ26214.1"/>
    <property type="molecule type" value="Genomic_DNA"/>
</dbReference>
<evidence type="ECO:0000313" key="3">
    <source>
        <dbReference type="EMBL" id="NNJ26214.1"/>
    </source>
</evidence>